<accession>A0ABV9ZHF5</accession>
<dbReference type="RefSeq" id="WP_378021768.1">
    <property type="nucleotide sequence ID" value="NZ_JBHSKG010000007.1"/>
</dbReference>
<comment type="caution">
    <text evidence="1">The sequence shown here is derived from an EMBL/GenBank/DDBJ whole genome shotgun (WGS) entry which is preliminary data.</text>
</comment>
<dbReference type="Pfam" id="PF20242">
    <property type="entry name" value="Emfourin"/>
    <property type="match status" value="1"/>
</dbReference>
<evidence type="ECO:0000313" key="1">
    <source>
        <dbReference type="EMBL" id="MFC5139588.1"/>
    </source>
</evidence>
<name>A0ABV9ZHF5_9PSEU</name>
<organism evidence="1 2">
    <name type="scientific">Actinomycetospora rhizophila</name>
    <dbReference type="NCBI Taxonomy" id="1416876"/>
    <lineage>
        <taxon>Bacteria</taxon>
        <taxon>Bacillati</taxon>
        <taxon>Actinomycetota</taxon>
        <taxon>Actinomycetes</taxon>
        <taxon>Pseudonocardiales</taxon>
        <taxon>Pseudonocardiaceae</taxon>
        <taxon>Actinomycetospora</taxon>
    </lineage>
</organism>
<protein>
    <submittedName>
        <fullName evidence="1">Protealysin inhibitor emfourin</fullName>
    </submittedName>
</protein>
<dbReference type="EMBL" id="JBHSKG010000007">
    <property type="protein sequence ID" value="MFC5139588.1"/>
    <property type="molecule type" value="Genomic_DNA"/>
</dbReference>
<evidence type="ECO:0000313" key="2">
    <source>
        <dbReference type="Proteomes" id="UP001596175"/>
    </source>
</evidence>
<sequence>MKITVTERGGFAATVLRQQPDKVVDTAELGSADAAELEGAARTAVARAADHDGAGHRARPDEQNYRIVVDDHGDQTVIKAYDSTMDPAVADLLGRLHRHW</sequence>
<keyword evidence="2" id="KW-1185">Reference proteome</keyword>
<gene>
    <name evidence="1" type="ORF">ACFPK1_15215</name>
</gene>
<dbReference type="InterPro" id="IPR049457">
    <property type="entry name" value="Emfourin"/>
</dbReference>
<reference evidence="2" key="1">
    <citation type="journal article" date="2019" name="Int. J. Syst. Evol. Microbiol.">
        <title>The Global Catalogue of Microorganisms (GCM) 10K type strain sequencing project: providing services to taxonomists for standard genome sequencing and annotation.</title>
        <authorList>
            <consortium name="The Broad Institute Genomics Platform"/>
            <consortium name="The Broad Institute Genome Sequencing Center for Infectious Disease"/>
            <person name="Wu L."/>
            <person name="Ma J."/>
        </authorList>
    </citation>
    <scope>NUCLEOTIDE SEQUENCE [LARGE SCALE GENOMIC DNA]</scope>
    <source>
        <strain evidence="2">XZYJ18</strain>
    </source>
</reference>
<proteinExistence type="predicted"/>
<dbReference type="Proteomes" id="UP001596175">
    <property type="component" value="Unassembled WGS sequence"/>
</dbReference>